<keyword evidence="1" id="KW-0732">Signal</keyword>
<evidence type="ECO:0000313" key="2">
    <source>
        <dbReference type="EMBL" id="KAF9490857.1"/>
    </source>
</evidence>
<evidence type="ECO:0000256" key="1">
    <source>
        <dbReference type="SAM" id="SignalP"/>
    </source>
</evidence>
<comment type="caution">
    <text evidence="2">The sequence shown here is derived from an EMBL/GenBank/DDBJ whole genome shotgun (WGS) entry which is preliminary data.</text>
</comment>
<dbReference type="EMBL" id="MU154632">
    <property type="protein sequence ID" value="KAF9490857.1"/>
    <property type="molecule type" value="Genomic_DNA"/>
</dbReference>
<feature type="signal peptide" evidence="1">
    <location>
        <begin position="1"/>
        <end position="28"/>
    </location>
</feature>
<organism evidence="2 3">
    <name type="scientific">Pleurotus eryngii</name>
    <name type="common">Boletus of the steppes</name>
    <dbReference type="NCBI Taxonomy" id="5323"/>
    <lineage>
        <taxon>Eukaryota</taxon>
        <taxon>Fungi</taxon>
        <taxon>Dikarya</taxon>
        <taxon>Basidiomycota</taxon>
        <taxon>Agaricomycotina</taxon>
        <taxon>Agaricomycetes</taxon>
        <taxon>Agaricomycetidae</taxon>
        <taxon>Agaricales</taxon>
        <taxon>Pleurotineae</taxon>
        <taxon>Pleurotaceae</taxon>
        <taxon>Pleurotus</taxon>
    </lineage>
</organism>
<evidence type="ECO:0000313" key="3">
    <source>
        <dbReference type="Proteomes" id="UP000807025"/>
    </source>
</evidence>
<dbReference type="OrthoDB" id="3119673at2759"/>
<keyword evidence="3" id="KW-1185">Reference proteome</keyword>
<dbReference type="Proteomes" id="UP000807025">
    <property type="component" value="Unassembled WGS sequence"/>
</dbReference>
<name>A0A9P5ZM81_PLEER</name>
<accession>A0A9P5ZM81</accession>
<feature type="chain" id="PRO_5040139090" evidence="1">
    <location>
        <begin position="29"/>
        <end position="129"/>
    </location>
</feature>
<reference evidence="2" key="1">
    <citation type="submission" date="2020-11" db="EMBL/GenBank/DDBJ databases">
        <authorList>
            <consortium name="DOE Joint Genome Institute"/>
            <person name="Ahrendt S."/>
            <person name="Riley R."/>
            <person name="Andreopoulos W."/>
            <person name="Labutti K."/>
            <person name="Pangilinan J."/>
            <person name="Ruiz-Duenas F.J."/>
            <person name="Barrasa J.M."/>
            <person name="Sanchez-Garcia M."/>
            <person name="Camarero S."/>
            <person name="Miyauchi S."/>
            <person name="Serrano A."/>
            <person name="Linde D."/>
            <person name="Babiker R."/>
            <person name="Drula E."/>
            <person name="Ayuso-Fernandez I."/>
            <person name="Pacheco R."/>
            <person name="Padilla G."/>
            <person name="Ferreira P."/>
            <person name="Barriuso J."/>
            <person name="Kellner H."/>
            <person name="Castanera R."/>
            <person name="Alfaro M."/>
            <person name="Ramirez L."/>
            <person name="Pisabarro A.G."/>
            <person name="Kuo A."/>
            <person name="Tritt A."/>
            <person name="Lipzen A."/>
            <person name="He G."/>
            <person name="Yan M."/>
            <person name="Ng V."/>
            <person name="Cullen D."/>
            <person name="Martin F."/>
            <person name="Rosso M.-N."/>
            <person name="Henrissat B."/>
            <person name="Hibbett D."/>
            <person name="Martinez A.T."/>
            <person name="Grigoriev I.V."/>
        </authorList>
    </citation>
    <scope>NUCLEOTIDE SEQUENCE</scope>
    <source>
        <strain evidence="2">ATCC 90797</strain>
    </source>
</reference>
<protein>
    <submittedName>
        <fullName evidence="2">Uncharacterized protein</fullName>
    </submittedName>
</protein>
<sequence length="129" mass="14408">MCTPPSLPLKTLIACSMTLLLIISTLLSTPQRHTERCALVAAAEEALTKWKGWIEAALGYDAAQVDQWIIVNGRHASQSNQRQHTTLCMYRNVTTALLTQLGRHIHPWTLHRVAAVIKTEGKAIKTQHF</sequence>
<dbReference type="AlphaFoldDB" id="A0A9P5ZM81"/>
<gene>
    <name evidence="2" type="ORF">BDN71DRAFT_1434408</name>
</gene>
<proteinExistence type="predicted"/>